<protein>
    <submittedName>
        <fullName evidence="7">4-hydroxybenzoate transporter</fullName>
    </submittedName>
</protein>
<sequence length="456" mass="48766">MDHVLKEDSVIKTALNQGISGFQWRVIILCFVIALFDGFDTQAVAFTAPALLEHFKLEAGALAPILTAGIVGMTIGAMLLGILGDKLGRRKTLLFCVAIFSISTLLTALVSNVDQILILRVIAGLGMGGATPVLLALAAEYSPQKYKGTVTTGVLLALPAGAMIGGLLAAKILPIWGWQGIYIIGGALPLVFLAVLYFMLPESLEYLAQQKSAETKQKITDIIERINAKNTDISDQDLANLSPARTEKMHFSMLFKNGLARTTAGVWGVYFFNWIAWFMLLSWLPTILKQAGLAPEQAPYASVTVNAAFILFALPLAYFLPKLNTAKILSFMLIIGLGVVVGLGLLIHSQQWMYIFALIALAGFGIGGQQLALNYLVVQSYPSQIRATATGWAIGMGRFGAIIGSAIGGIILNKFGISGYFFALGVPLIAAFICILLIKGSNKNSAQAVGSIELVH</sequence>
<dbReference type="RefSeq" id="WP_067668907.1">
    <property type="nucleotide sequence ID" value="NZ_CBCSIK010000002.1"/>
</dbReference>
<dbReference type="SUPFAM" id="SSF103473">
    <property type="entry name" value="MFS general substrate transporter"/>
    <property type="match status" value="1"/>
</dbReference>
<feature type="transmembrane region" description="Helical" evidence="5">
    <location>
        <begin position="389"/>
        <end position="411"/>
    </location>
</feature>
<feature type="transmembrane region" description="Helical" evidence="5">
    <location>
        <begin position="117"/>
        <end position="138"/>
    </location>
</feature>
<feature type="transmembrane region" description="Helical" evidence="5">
    <location>
        <begin position="258"/>
        <end position="280"/>
    </location>
</feature>
<evidence type="ECO:0000256" key="3">
    <source>
        <dbReference type="ARBA" id="ARBA00022989"/>
    </source>
</evidence>
<dbReference type="Proteomes" id="UP000076276">
    <property type="component" value="Unassembled WGS sequence"/>
</dbReference>
<dbReference type="PANTHER" id="PTHR23508">
    <property type="entry name" value="CARBOXYLIC ACID TRANSPORTER PROTEIN HOMOLOG"/>
    <property type="match status" value="1"/>
</dbReference>
<evidence type="ECO:0000313" key="7">
    <source>
        <dbReference type="EMBL" id="KYQ72004.1"/>
    </source>
</evidence>
<dbReference type="GO" id="GO:0005886">
    <property type="term" value="C:plasma membrane"/>
    <property type="evidence" value="ECO:0007669"/>
    <property type="project" value="TreeGrafter"/>
</dbReference>
<evidence type="ECO:0000256" key="1">
    <source>
        <dbReference type="ARBA" id="ARBA00004141"/>
    </source>
</evidence>
<keyword evidence="2 5" id="KW-0812">Transmembrane</keyword>
<feature type="transmembrane region" description="Helical" evidence="5">
    <location>
        <begin position="353"/>
        <end position="377"/>
    </location>
</feature>
<evidence type="ECO:0000259" key="6">
    <source>
        <dbReference type="PROSITE" id="PS50850"/>
    </source>
</evidence>
<name>A0A151Y1V6_9GAMM</name>
<feature type="transmembrane region" description="Helical" evidence="5">
    <location>
        <begin position="300"/>
        <end position="321"/>
    </location>
</feature>
<organism evidence="7 8">
    <name type="scientific">Acinetobacter pragensis</name>
    <dbReference type="NCBI Taxonomy" id="1806892"/>
    <lineage>
        <taxon>Bacteria</taxon>
        <taxon>Pseudomonadati</taxon>
        <taxon>Pseudomonadota</taxon>
        <taxon>Gammaproteobacteria</taxon>
        <taxon>Moraxellales</taxon>
        <taxon>Moraxellaceae</taxon>
        <taxon>Acinetobacter</taxon>
    </lineage>
</organism>
<gene>
    <name evidence="7" type="ORF">AZH43_12335</name>
</gene>
<dbReference type="Pfam" id="PF07690">
    <property type="entry name" value="MFS_1"/>
    <property type="match status" value="1"/>
</dbReference>
<feature type="transmembrane region" description="Helical" evidence="5">
    <location>
        <begin position="150"/>
        <end position="170"/>
    </location>
</feature>
<dbReference type="EMBL" id="LUAW01000020">
    <property type="protein sequence ID" value="KYQ72004.1"/>
    <property type="molecule type" value="Genomic_DNA"/>
</dbReference>
<dbReference type="InterPro" id="IPR036259">
    <property type="entry name" value="MFS_trans_sf"/>
</dbReference>
<dbReference type="AlphaFoldDB" id="A0A151Y1V6"/>
<evidence type="ECO:0000313" key="8">
    <source>
        <dbReference type="Proteomes" id="UP000076276"/>
    </source>
</evidence>
<dbReference type="PANTHER" id="PTHR23508:SF10">
    <property type="entry name" value="CARBOXYLIC ACID TRANSPORTER PROTEIN HOMOLOG"/>
    <property type="match status" value="1"/>
</dbReference>
<dbReference type="InterPro" id="IPR005829">
    <property type="entry name" value="Sugar_transporter_CS"/>
</dbReference>
<comment type="subcellular location">
    <subcellularLocation>
        <location evidence="1">Membrane</location>
        <topology evidence="1">Multi-pass membrane protein</topology>
    </subcellularLocation>
</comment>
<feature type="transmembrane region" description="Helical" evidence="5">
    <location>
        <begin position="21"/>
        <end position="39"/>
    </location>
</feature>
<proteinExistence type="predicted"/>
<keyword evidence="4 5" id="KW-0472">Membrane</keyword>
<dbReference type="InterPro" id="IPR020846">
    <property type="entry name" value="MFS_dom"/>
</dbReference>
<accession>A0A151Y1V6</accession>
<dbReference type="Gene3D" id="1.20.1250.20">
    <property type="entry name" value="MFS general substrate transporter like domains"/>
    <property type="match status" value="1"/>
</dbReference>
<keyword evidence="8" id="KW-1185">Reference proteome</keyword>
<keyword evidence="3 5" id="KW-1133">Transmembrane helix</keyword>
<feature type="transmembrane region" description="Helical" evidence="5">
    <location>
        <begin position="59"/>
        <end position="80"/>
    </location>
</feature>
<feature type="domain" description="Major facilitator superfamily (MFS) profile" evidence="6">
    <location>
        <begin position="26"/>
        <end position="443"/>
    </location>
</feature>
<dbReference type="PROSITE" id="PS50850">
    <property type="entry name" value="MFS"/>
    <property type="match status" value="1"/>
</dbReference>
<feature type="transmembrane region" description="Helical" evidence="5">
    <location>
        <begin position="417"/>
        <end position="438"/>
    </location>
</feature>
<dbReference type="GO" id="GO:0046943">
    <property type="term" value="F:carboxylic acid transmembrane transporter activity"/>
    <property type="evidence" value="ECO:0007669"/>
    <property type="project" value="TreeGrafter"/>
</dbReference>
<dbReference type="InterPro" id="IPR011701">
    <property type="entry name" value="MFS"/>
</dbReference>
<evidence type="ECO:0000256" key="5">
    <source>
        <dbReference type="SAM" id="Phobius"/>
    </source>
</evidence>
<dbReference type="OrthoDB" id="7066727at2"/>
<feature type="transmembrane region" description="Helical" evidence="5">
    <location>
        <begin position="92"/>
        <end position="111"/>
    </location>
</feature>
<feature type="transmembrane region" description="Helical" evidence="5">
    <location>
        <begin position="328"/>
        <end position="347"/>
    </location>
</feature>
<reference evidence="7 8" key="1">
    <citation type="submission" date="2016-03" db="EMBL/GenBank/DDBJ databases">
        <title>Acinetobacter genomospecies 28 strain ANC 4149.</title>
        <authorList>
            <person name="Radolfova-Krizova L."/>
            <person name="Nemec A."/>
        </authorList>
    </citation>
    <scope>NUCLEOTIDE SEQUENCE [LARGE SCALE GENOMIC DNA]</scope>
    <source>
        <strain evidence="7 8">ANC 4149</strain>
    </source>
</reference>
<dbReference type="STRING" id="1806892.AZH43_12335"/>
<evidence type="ECO:0000256" key="2">
    <source>
        <dbReference type="ARBA" id="ARBA00022692"/>
    </source>
</evidence>
<feature type="transmembrane region" description="Helical" evidence="5">
    <location>
        <begin position="176"/>
        <end position="200"/>
    </location>
</feature>
<dbReference type="PROSITE" id="PS00217">
    <property type="entry name" value="SUGAR_TRANSPORT_2"/>
    <property type="match status" value="1"/>
</dbReference>
<comment type="caution">
    <text evidence="7">The sequence shown here is derived from an EMBL/GenBank/DDBJ whole genome shotgun (WGS) entry which is preliminary data.</text>
</comment>
<evidence type="ECO:0000256" key="4">
    <source>
        <dbReference type="ARBA" id="ARBA00023136"/>
    </source>
</evidence>